<accession>A0A427A1Z9</accession>
<sequence>MDKNERTRCSSGWRVVIVDFERRSGPVKSPSSRVSIDRASDLEYDIQSDWHGLRSSVSELSRYLSEPPRSPQADMSWLIDRDDVAVDVG</sequence>
<gene>
    <name evidence="1" type="ORF">B296_00031224</name>
</gene>
<comment type="caution">
    <text evidence="1">The sequence shown here is derived from an EMBL/GenBank/DDBJ whole genome shotgun (WGS) entry which is preliminary data.</text>
</comment>
<dbReference type="Proteomes" id="UP000287651">
    <property type="component" value="Unassembled WGS sequence"/>
</dbReference>
<evidence type="ECO:0000313" key="1">
    <source>
        <dbReference type="EMBL" id="RRT70243.1"/>
    </source>
</evidence>
<evidence type="ECO:0000313" key="2">
    <source>
        <dbReference type="Proteomes" id="UP000287651"/>
    </source>
</evidence>
<proteinExistence type="predicted"/>
<dbReference type="EMBL" id="AMZH03004086">
    <property type="protein sequence ID" value="RRT70243.1"/>
    <property type="molecule type" value="Genomic_DNA"/>
</dbReference>
<reference evidence="1 2" key="1">
    <citation type="journal article" date="2014" name="Agronomy (Basel)">
        <title>A Draft Genome Sequence for Ensete ventricosum, the Drought-Tolerant Tree Against Hunger.</title>
        <authorList>
            <person name="Harrison J."/>
            <person name="Moore K.A."/>
            <person name="Paszkiewicz K."/>
            <person name="Jones T."/>
            <person name="Grant M."/>
            <person name="Ambacheew D."/>
            <person name="Muzemil S."/>
            <person name="Studholme D.J."/>
        </authorList>
    </citation>
    <scope>NUCLEOTIDE SEQUENCE [LARGE SCALE GENOMIC DNA]</scope>
</reference>
<protein>
    <submittedName>
        <fullName evidence="1">Uncharacterized protein</fullName>
    </submittedName>
</protein>
<organism evidence="1 2">
    <name type="scientific">Ensete ventricosum</name>
    <name type="common">Abyssinian banana</name>
    <name type="synonym">Musa ensete</name>
    <dbReference type="NCBI Taxonomy" id="4639"/>
    <lineage>
        <taxon>Eukaryota</taxon>
        <taxon>Viridiplantae</taxon>
        <taxon>Streptophyta</taxon>
        <taxon>Embryophyta</taxon>
        <taxon>Tracheophyta</taxon>
        <taxon>Spermatophyta</taxon>
        <taxon>Magnoliopsida</taxon>
        <taxon>Liliopsida</taxon>
        <taxon>Zingiberales</taxon>
        <taxon>Musaceae</taxon>
        <taxon>Ensete</taxon>
    </lineage>
</organism>
<dbReference type="AlphaFoldDB" id="A0A427A1Z9"/>
<name>A0A427A1Z9_ENSVE</name>